<evidence type="ECO:0000256" key="1">
    <source>
        <dbReference type="ARBA" id="ARBA00001936"/>
    </source>
</evidence>
<dbReference type="PROSITE" id="PS00726">
    <property type="entry name" value="AP_NUCLEASE_F1_1"/>
    <property type="match status" value="1"/>
</dbReference>
<feature type="active site" description="Proton acceptor" evidence="6">
    <location>
        <position position="250"/>
    </location>
</feature>
<accession>A0A1G2BKI9</accession>
<dbReference type="GO" id="GO:0046872">
    <property type="term" value="F:metal ion binding"/>
    <property type="evidence" value="ECO:0007669"/>
    <property type="project" value="UniProtKB-KW"/>
</dbReference>
<comment type="cofactor">
    <cofactor evidence="1">
        <name>Mn(2+)</name>
        <dbReference type="ChEBI" id="CHEBI:29035"/>
    </cofactor>
</comment>
<feature type="binding site" evidence="7">
    <location>
        <position position="10"/>
    </location>
    <ligand>
        <name>Mg(2+)</name>
        <dbReference type="ChEBI" id="CHEBI:18420"/>
        <label>1</label>
    </ligand>
</feature>
<dbReference type="PANTHER" id="PTHR22748">
    <property type="entry name" value="AP ENDONUCLEASE"/>
    <property type="match status" value="1"/>
</dbReference>
<comment type="similarity">
    <text evidence="2">Belongs to the DNA repair enzymes AP/ExoA family.</text>
</comment>
<comment type="caution">
    <text evidence="10">The sequence shown here is derived from an EMBL/GenBank/DDBJ whole genome shotgun (WGS) entry which is preliminary data.</text>
</comment>
<keyword evidence="3 7" id="KW-0479">Metal-binding</keyword>
<feature type="binding site" evidence="7">
    <location>
        <position position="250"/>
    </location>
    <ligand>
        <name>Mg(2+)</name>
        <dbReference type="ChEBI" id="CHEBI:18420"/>
        <label>1</label>
    </ligand>
</feature>
<dbReference type="GO" id="GO:0003906">
    <property type="term" value="F:DNA-(apurinic or apyrimidinic site) endonuclease activity"/>
    <property type="evidence" value="ECO:0007669"/>
    <property type="project" value="TreeGrafter"/>
</dbReference>
<dbReference type="GO" id="GO:0008081">
    <property type="term" value="F:phosphoric diester hydrolase activity"/>
    <property type="evidence" value="ECO:0007669"/>
    <property type="project" value="TreeGrafter"/>
</dbReference>
<dbReference type="NCBIfam" id="TIGR00633">
    <property type="entry name" value="xth"/>
    <property type="match status" value="1"/>
</dbReference>
<dbReference type="Pfam" id="PF03372">
    <property type="entry name" value="Exo_endo_phos"/>
    <property type="match status" value="1"/>
</dbReference>
<dbReference type="PROSITE" id="PS00727">
    <property type="entry name" value="AP_NUCLEASE_F1_2"/>
    <property type="match status" value="1"/>
</dbReference>
<keyword evidence="7" id="KW-0464">Manganese</keyword>
<name>A0A1G2BKI9_9BACT</name>
<dbReference type="NCBIfam" id="TIGR00195">
    <property type="entry name" value="exoDNase_III"/>
    <property type="match status" value="1"/>
</dbReference>
<dbReference type="Gene3D" id="3.60.10.10">
    <property type="entry name" value="Endonuclease/exonuclease/phosphatase"/>
    <property type="match status" value="1"/>
</dbReference>
<evidence type="ECO:0000256" key="8">
    <source>
        <dbReference type="PIRSR" id="PIRSR604808-3"/>
    </source>
</evidence>
<feature type="binding site" evidence="7">
    <location>
        <position position="155"/>
    </location>
    <ligand>
        <name>Mg(2+)</name>
        <dbReference type="ChEBI" id="CHEBI:18420"/>
        <label>1</label>
    </ligand>
</feature>
<evidence type="ECO:0000256" key="7">
    <source>
        <dbReference type="PIRSR" id="PIRSR604808-2"/>
    </source>
</evidence>
<evidence type="ECO:0000256" key="5">
    <source>
        <dbReference type="ARBA" id="ARBA00022842"/>
    </source>
</evidence>
<dbReference type="PROSITE" id="PS00728">
    <property type="entry name" value="AP_NUCLEASE_F1_3"/>
    <property type="match status" value="1"/>
</dbReference>
<evidence type="ECO:0000313" key="10">
    <source>
        <dbReference type="EMBL" id="OGY88727.1"/>
    </source>
</evidence>
<dbReference type="SUPFAM" id="SSF56219">
    <property type="entry name" value="DNase I-like"/>
    <property type="match status" value="1"/>
</dbReference>
<dbReference type="InterPro" id="IPR020848">
    <property type="entry name" value="AP_endonuclease_F1_CS"/>
</dbReference>
<feature type="site" description="Interaction with DNA substrate" evidence="8">
    <location>
        <position position="250"/>
    </location>
</feature>
<dbReference type="CDD" id="cd09087">
    <property type="entry name" value="Ape1-like_AP-endo"/>
    <property type="match status" value="1"/>
</dbReference>
<dbReference type="GO" id="GO:0003677">
    <property type="term" value="F:DNA binding"/>
    <property type="evidence" value="ECO:0007669"/>
    <property type="project" value="InterPro"/>
</dbReference>
<gene>
    <name evidence="10" type="ORF">A2677_00145</name>
</gene>
<feature type="domain" description="Endonuclease/exonuclease/phosphatase" evidence="9">
    <location>
        <begin position="7"/>
        <end position="250"/>
    </location>
</feature>
<feature type="active site" description="Proton donor/acceptor" evidence="6">
    <location>
        <position position="153"/>
    </location>
</feature>
<dbReference type="InterPro" id="IPR004808">
    <property type="entry name" value="AP_endonuc_1"/>
</dbReference>
<dbReference type="PANTHER" id="PTHR22748:SF6">
    <property type="entry name" value="DNA-(APURINIC OR APYRIMIDINIC SITE) ENDONUCLEASE"/>
    <property type="match status" value="1"/>
</dbReference>
<evidence type="ECO:0000256" key="3">
    <source>
        <dbReference type="ARBA" id="ARBA00022723"/>
    </source>
</evidence>
<dbReference type="AlphaFoldDB" id="A0A1G2BKI9"/>
<keyword evidence="5 7" id="KW-0460">Magnesium</keyword>
<feature type="binding site" evidence="7">
    <location>
        <position position="38"/>
    </location>
    <ligand>
        <name>Mg(2+)</name>
        <dbReference type="ChEBI" id="CHEBI:18420"/>
        <label>1</label>
    </ligand>
</feature>
<evidence type="ECO:0000256" key="6">
    <source>
        <dbReference type="PIRSR" id="PIRSR604808-1"/>
    </source>
</evidence>
<dbReference type="InterPro" id="IPR036691">
    <property type="entry name" value="Endo/exonu/phosph_ase_sf"/>
</dbReference>
<dbReference type="GO" id="GO:0006284">
    <property type="term" value="P:base-excision repair"/>
    <property type="evidence" value="ECO:0007669"/>
    <property type="project" value="TreeGrafter"/>
</dbReference>
<feature type="binding site" evidence="7">
    <location>
        <position position="249"/>
    </location>
    <ligand>
        <name>Mg(2+)</name>
        <dbReference type="ChEBI" id="CHEBI:18420"/>
        <label>1</label>
    </ligand>
</feature>
<sequence>MKTTTLLSWNVNGIRAAVRNGFVSVLKKTKPDILGVQEVKIDSVTKSKTQFDFAGYDEHWNPAHRPGYSGTATLVASKLSRPVSSRSGIGIERFDTEGRVQTLEFDKFFFVNCYFPNAAEELRRLDYKLAFNGALLKHLQKLERTKPVVVCGDFNVAHREIDLKNPKTNVENAGFTPQERAWMDKFIKAGFVDTFRHLHPATIQYSWWTYRFKARERNVGWRIDYFLVSGILAKRVTKAFILDQIIGSDHCPVGIEITF</sequence>
<feature type="site" description="Important for catalytic activity" evidence="8">
    <location>
        <position position="224"/>
    </location>
</feature>
<comment type="cofactor">
    <cofactor evidence="7">
        <name>Mg(2+)</name>
        <dbReference type="ChEBI" id="CHEBI:18420"/>
    </cofactor>
    <cofactor evidence="7">
        <name>Mn(2+)</name>
        <dbReference type="ChEBI" id="CHEBI:29035"/>
    </cofactor>
    <text evidence="7">Probably binds two magnesium or manganese ions per subunit.</text>
</comment>
<feature type="active site" evidence="6">
    <location>
        <position position="114"/>
    </location>
</feature>
<feature type="binding site" evidence="7">
    <location>
        <position position="153"/>
    </location>
    <ligand>
        <name>Mg(2+)</name>
        <dbReference type="ChEBI" id="CHEBI:18420"/>
        <label>1</label>
    </ligand>
</feature>
<evidence type="ECO:0000259" key="9">
    <source>
        <dbReference type="Pfam" id="PF03372"/>
    </source>
</evidence>
<keyword evidence="4" id="KW-0378">Hydrolase</keyword>
<evidence type="ECO:0000256" key="2">
    <source>
        <dbReference type="ARBA" id="ARBA00007092"/>
    </source>
</evidence>
<organism evidence="10 11">
    <name type="scientific">Candidatus Komeilibacteria bacterium RIFCSPHIGHO2_01_FULL_52_14</name>
    <dbReference type="NCBI Taxonomy" id="1798549"/>
    <lineage>
        <taxon>Bacteria</taxon>
        <taxon>Candidatus Komeiliibacteriota</taxon>
    </lineage>
</organism>
<dbReference type="InterPro" id="IPR020847">
    <property type="entry name" value="AP_endonuclease_F1_BS"/>
</dbReference>
<reference evidence="10 11" key="1">
    <citation type="journal article" date="2016" name="Nat. Commun.">
        <title>Thousands of microbial genomes shed light on interconnected biogeochemical processes in an aquifer system.</title>
        <authorList>
            <person name="Anantharaman K."/>
            <person name="Brown C.T."/>
            <person name="Hug L.A."/>
            <person name="Sharon I."/>
            <person name="Castelle C.J."/>
            <person name="Probst A.J."/>
            <person name="Thomas B.C."/>
            <person name="Singh A."/>
            <person name="Wilkins M.J."/>
            <person name="Karaoz U."/>
            <person name="Brodie E.L."/>
            <person name="Williams K.H."/>
            <person name="Hubbard S.S."/>
            <person name="Banfield J.F."/>
        </authorList>
    </citation>
    <scope>NUCLEOTIDE SEQUENCE [LARGE SCALE GENOMIC DNA]</scope>
</reference>
<dbReference type="Proteomes" id="UP000177817">
    <property type="component" value="Unassembled WGS sequence"/>
</dbReference>
<proteinExistence type="inferred from homology"/>
<evidence type="ECO:0000313" key="11">
    <source>
        <dbReference type="Proteomes" id="UP000177817"/>
    </source>
</evidence>
<dbReference type="EMBL" id="MHKK01000057">
    <property type="protein sequence ID" value="OGY88727.1"/>
    <property type="molecule type" value="Genomic_DNA"/>
</dbReference>
<dbReference type="PROSITE" id="PS51435">
    <property type="entry name" value="AP_NUCLEASE_F1_4"/>
    <property type="match status" value="1"/>
</dbReference>
<feature type="site" description="Transition state stabilizer" evidence="8">
    <location>
        <position position="155"/>
    </location>
</feature>
<dbReference type="InterPro" id="IPR005135">
    <property type="entry name" value="Endo/exonuclease/phosphatase"/>
</dbReference>
<dbReference type="GO" id="GO:0008311">
    <property type="term" value="F:double-stranded DNA 3'-5' DNA exonuclease activity"/>
    <property type="evidence" value="ECO:0007669"/>
    <property type="project" value="TreeGrafter"/>
</dbReference>
<protein>
    <submittedName>
        <fullName evidence="10">Exodeoxyribonuclease III</fullName>
    </submittedName>
</protein>
<evidence type="ECO:0000256" key="4">
    <source>
        <dbReference type="ARBA" id="ARBA00022801"/>
    </source>
</evidence>